<dbReference type="Pfam" id="PF04024">
    <property type="entry name" value="PspC"/>
    <property type="match status" value="1"/>
</dbReference>
<protein>
    <submittedName>
        <fullName evidence="2">Phage shock protein C</fullName>
    </submittedName>
</protein>
<feature type="non-terminal residue" evidence="2">
    <location>
        <position position="57"/>
    </location>
</feature>
<dbReference type="AlphaFoldDB" id="A0A3B1AIR4"/>
<feature type="domain" description="Phage shock protein PspC N-terminal" evidence="1">
    <location>
        <begin position="14"/>
        <end position="56"/>
    </location>
</feature>
<proteinExistence type="predicted"/>
<dbReference type="InterPro" id="IPR007168">
    <property type="entry name" value="Phageshock_PspC_N"/>
</dbReference>
<name>A0A3B1AIR4_9ZZZZ</name>
<organism evidence="2">
    <name type="scientific">hydrothermal vent metagenome</name>
    <dbReference type="NCBI Taxonomy" id="652676"/>
    <lineage>
        <taxon>unclassified sequences</taxon>
        <taxon>metagenomes</taxon>
        <taxon>ecological metagenomes</taxon>
    </lineage>
</organism>
<evidence type="ECO:0000259" key="1">
    <source>
        <dbReference type="Pfam" id="PF04024"/>
    </source>
</evidence>
<evidence type="ECO:0000313" key="2">
    <source>
        <dbReference type="EMBL" id="VAX05766.1"/>
    </source>
</evidence>
<reference evidence="2" key="1">
    <citation type="submission" date="2018-06" db="EMBL/GenBank/DDBJ databases">
        <authorList>
            <person name="Zhirakovskaya E."/>
        </authorList>
    </citation>
    <scope>NUCLEOTIDE SEQUENCE</scope>
</reference>
<sequence length="57" mass="6046">MTPHHSSETPKYNKLYLDKKNGKICGVCAGISDYTGIDATIIRIVAILGLLSPASGI</sequence>
<dbReference type="EMBL" id="UOFW01000145">
    <property type="protein sequence ID" value="VAX05766.1"/>
    <property type="molecule type" value="Genomic_DNA"/>
</dbReference>
<accession>A0A3B1AIR4</accession>
<gene>
    <name evidence="2" type="ORF">MNBD_ALPHA03-1985</name>
</gene>